<accession>A0ACB9IMB0</accession>
<keyword evidence="2" id="KW-1185">Reference proteome</keyword>
<name>A0ACB9IMB0_9ASTR</name>
<dbReference type="Proteomes" id="UP001056120">
    <property type="component" value="Linkage Group LG08"/>
</dbReference>
<protein>
    <submittedName>
        <fullName evidence="1">Uncharacterized protein</fullName>
    </submittedName>
</protein>
<reference evidence="1 2" key="2">
    <citation type="journal article" date="2022" name="Mol. Ecol. Resour.">
        <title>The genomes of chicory, endive, great burdock and yacon provide insights into Asteraceae paleo-polyploidization history and plant inulin production.</title>
        <authorList>
            <person name="Fan W."/>
            <person name="Wang S."/>
            <person name="Wang H."/>
            <person name="Wang A."/>
            <person name="Jiang F."/>
            <person name="Liu H."/>
            <person name="Zhao H."/>
            <person name="Xu D."/>
            <person name="Zhang Y."/>
        </authorList>
    </citation>
    <scope>NUCLEOTIDE SEQUENCE [LARGE SCALE GENOMIC DNA]</scope>
    <source>
        <strain evidence="2">cv. Yunnan</strain>
        <tissue evidence="1">Leaves</tissue>
    </source>
</reference>
<organism evidence="1 2">
    <name type="scientific">Smallanthus sonchifolius</name>
    <dbReference type="NCBI Taxonomy" id="185202"/>
    <lineage>
        <taxon>Eukaryota</taxon>
        <taxon>Viridiplantae</taxon>
        <taxon>Streptophyta</taxon>
        <taxon>Embryophyta</taxon>
        <taxon>Tracheophyta</taxon>
        <taxon>Spermatophyta</taxon>
        <taxon>Magnoliopsida</taxon>
        <taxon>eudicotyledons</taxon>
        <taxon>Gunneridae</taxon>
        <taxon>Pentapetalae</taxon>
        <taxon>asterids</taxon>
        <taxon>campanulids</taxon>
        <taxon>Asterales</taxon>
        <taxon>Asteraceae</taxon>
        <taxon>Asteroideae</taxon>
        <taxon>Heliantheae alliance</taxon>
        <taxon>Millerieae</taxon>
        <taxon>Smallanthus</taxon>
    </lineage>
</organism>
<reference evidence="2" key="1">
    <citation type="journal article" date="2022" name="Mol. Ecol. Resour.">
        <title>The genomes of chicory, endive, great burdock and yacon provide insights into Asteraceae palaeo-polyploidization history and plant inulin production.</title>
        <authorList>
            <person name="Fan W."/>
            <person name="Wang S."/>
            <person name="Wang H."/>
            <person name="Wang A."/>
            <person name="Jiang F."/>
            <person name="Liu H."/>
            <person name="Zhao H."/>
            <person name="Xu D."/>
            <person name="Zhang Y."/>
        </authorList>
    </citation>
    <scope>NUCLEOTIDE SEQUENCE [LARGE SCALE GENOMIC DNA]</scope>
    <source>
        <strain evidence="2">cv. Yunnan</strain>
    </source>
</reference>
<dbReference type="EMBL" id="CM042025">
    <property type="protein sequence ID" value="KAI3808212.1"/>
    <property type="molecule type" value="Genomic_DNA"/>
</dbReference>
<proteinExistence type="predicted"/>
<gene>
    <name evidence="1" type="ORF">L1987_24160</name>
</gene>
<evidence type="ECO:0000313" key="1">
    <source>
        <dbReference type="EMBL" id="KAI3808212.1"/>
    </source>
</evidence>
<sequence>MTLRISIQNNTLSENIRSNQCHEPNEMEKLRNEMEKLRNEIENRLRVALPMRYQQLLLKLKTLRNTQNALGRLIPILLTASTHKHYTEMKLDEGSKINDNINDPKTVIEKNKKNEVDNNERK</sequence>
<comment type="caution">
    <text evidence="1">The sequence shown here is derived from an EMBL/GenBank/DDBJ whole genome shotgun (WGS) entry which is preliminary data.</text>
</comment>
<evidence type="ECO:0000313" key="2">
    <source>
        <dbReference type="Proteomes" id="UP001056120"/>
    </source>
</evidence>